<proteinExistence type="predicted"/>
<protein>
    <recommendedName>
        <fullName evidence="5">Effector protein</fullName>
    </recommendedName>
</protein>
<evidence type="ECO:0000313" key="4">
    <source>
        <dbReference type="Proteomes" id="UP000383932"/>
    </source>
</evidence>
<reference evidence="3 4" key="1">
    <citation type="journal article" date="2019" name="Fungal Biol. Biotechnol.">
        <title>Draft genome sequence of fastidious pathogen Ceratobasidium theobromae, which causes vascular-streak dieback in Theobroma cacao.</title>
        <authorList>
            <person name="Ali S.S."/>
            <person name="Asman A."/>
            <person name="Shao J."/>
            <person name="Firmansyah A.P."/>
            <person name="Susilo A.W."/>
            <person name="Rosmana A."/>
            <person name="McMahon P."/>
            <person name="Junaid M."/>
            <person name="Guest D."/>
            <person name="Kheng T.Y."/>
            <person name="Meinhardt L.W."/>
            <person name="Bailey B.A."/>
        </authorList>
    </citation>
    <scope>NUCLEOTIDE SEQUENCE [LARGE SCALE GENOMIC DNA]</scope>
    <source>
        <strain evidence="3 4">CT2</strain>
    </source>
</reference>
<evidence type="ECO:0000256" key="1">
    <source>
        <dbReference type="SAM" id="MobiDB-lite"/>
    </source>
</evidence>
<keyword evidence="2" id="KW-0732">Signal</keyword>
<organism evidence="3 4">
    <name type="scientific">Ceratobasidium theobromae</name>
    <dbReference type="NCBI Taxonomy" id="1582974"/>
    <lineage>
        <taxon>Eukaryota</taxon>
        <taxon>Fungi</taxon>
        <taxon>Dikarya</taxon>
        <taxon>Basidiomycota</taxon>
        <taxon>Agaricomycotina</taxon>
        <taxon>Agaricomycetes</taxon>
        <taxon>Cantharellales</taxon>
        <taxon>Ceratobasidiaceae</taxon>
        <taxon>Ceratobasidium</taxon>
    </lineage>
</organism>
<dbReference type="Proteomes" id="UP000383932">
    <property type="component" value="Unassembled WGS sequence"/>
</dbReference>
<keyword evidence="4" id="KW-1185">Reference proteome</keyword>
<gene>
    <name evidence="3" type="ORF">CTheo_4765</name>
</gene>
<sequence>MVRSIVVVALTLAISVSAMNLPRSSSQGQPRTADRSSEAASVFGTTSDNPNFFDMPKELCIVPKYSSEAGIDHGEEPKPLTTQQALDLCPQATRIAVCDH</sequence>
<dbReference type="EMBL" id="SSOP01000089">
    <property type="protein sequence ID" value="KAB5591773.1"/>
    <property type="molecule type" value="Genomic_DNA"/>
</dbReference>
<feature type="signal peptide" evidence="2">
    <location>
        <begin position="1"/>
        <end position="18"/>
    </location>
</feature>
<dbReference type="OrthoDB" id="3207120at2759"/>
<accession>A0A5N5QJR3</accession>
<evidence type="ECO:0000256" key="2">
    <source>
        <dbReference type="SAM" id="SignalP"/>
    </source>
</evidence>
<evidence type="ECO:0000313" key="3">
    <source>
        <dbReference type="EMBL" id="KAB5591773.1"/>
    </source>
</evidence>
<evidence type="ECO:0008006" key="5">
    <source>
        <dbReference type="Google" id="ProtNLM"/>
    </source>
</evidence>
<feature type="chain" id="PRO_5024281812" description="Effector protein" evidence="2">
    <location>
        <begin position="19"/>
        <end position="100"/>
    </location>
</feature>
<dbReference type="AlphaFoldDB" id="A0A5N5QJR3"/>
<comment type="caution">
    <text evidence="3">The sequence shown here is derived from an EMBL/GenBank/DDBJ whole genome shotgun (WGS) entry which is preliminary data.</text>
</comment>
<name>A0A5N5QJR3_9AGAM</name>
<feature type="region of interest" description="Disordered" evidence="1">
    <location>
        <begin position="21"/>
        <end position="49"/>
    </location>
</feature>